<sequence>MKRLPDSSLFCNICLIFMYPASYLSDEINTYISGFSYASKFKGLYEPVKYALTNGGKRIRPVLMLMAYNLYKKDIAKIYECAFAIEVYHNCTLLHDDLMDKADIRRGKKTVHKVWNDNTAVLSGDTMLILAYRSLTTGCLPEYLYEVLAVFNETALGICEGQQYDMDFEQRNDVTETEYIKMIRLKTAILLAATLKIGAILGGASREDADNLYQFGARLGIAFQLKDDLLDVYGNPTVFGKNIGGDILRNKKTYLLIKALECANEFQTHELRKWLDVSQCEDSKGKIAGVTSIYNLLGIKEICESKIQNYYNQAAAALEAVSVNPTKKEELKNLTYWLMCREL</sequence>
<dbReference type="InterPro" id="IPR008949">
    <property type="entry name" value="Isoprenoid_synthase_dom_sf"/>
</dbReference>
<protein>
    <submittedName>
        <fullName evidence="6">Farnesyl diphosphate synthase</fullName>
        <ecNumber evidence="6">2.5.1.10</ecNumber>
    </submittedName>
</protein>
<name>A0A5J4SBN4_9ZZZZ</name>
<dbReference type="PROSITE" id="PS00723">
    <property type="entry name" value="POLYPRENYL_SYNTHASE_1"/>
    <property type="match status" value="1"/>
</dbReference>
<accession>A0A5J4SBN4</accession>
<keyword evidence="2 6" id="KW-0808">Transferase</keyword>
<evidence type="ECO:0000313" key="6">
    <source>
        <dbReference type="EMBL" id="KAA6343308.1"/>
    </source>
</evidence>
<dbReference type="PROSITE" id="PS00444">
    <property type="entry name" value="POLYPRENYL_SYNTHASE_2"/>
    <property type="match status" value="1"/>
</dbReference>
<gene>
    <name evidence="6" type="ORF">EZS27_008990</name>
</gene>
<dbReference type="SUPFAM" id="SSF48576">
    <property type="entry name" value="Terpenoid synthases"/>
    <property type="match status" value="1"/>
</dbReference>
<dbReference type="InterPro" id="IPR000092">
    <property type="entry name" value="Polyprenyl_synt"/>
</dbReference>
<dbReference type="CDD" id="cd00685">
    <property type="entry name" value="Trans_IPPS_HT"/>
    <property type="match status" value="1"/>
</dbReference>
<dbReference type="SFLD" id="SFLDS00005">
    <property type="entry name" value="Isoprenoid_Synthase_Type_I"/>
    <property type="match status" value="1"/>
</dbReference>
<dbReference type="InterPro" id="IPR033749">
    <property type="entry name" value="Polyprenyl_synt_CS"/>
</dbReference>
<evidence type="ECO:0000256" key="3">
    <source>
        <dbReference type="ARBA" id="ARBA00022723"/>
    </source>
</evidence>
<dbReference type="Gene3D" id="1.10.600.10">
    <property type="entry name" value="Farnesyl Diphosphate Synthase"/>
    <property type="match status" value="1"/>
</dbReference>
<dbReference type="AlphaFoldDB" id="A0A5J4SBN4"/>
<evidence type="ECO:0000256" key="1">
    <source>
        <dbReference type="ARBA" id="ARBA00001946"/>
    </source>
</evidence>
<dbReference type="EC" id="2.5.1.10" evidence="6"/>
<dbReference type="GO" id="GO:0046872">
    <property type="term" value="F:metal ion binding"/>
    <property type="evidence" value="ECO:0007669"/>
    <property type="project" value="UniProtKB-KW"/>
</dbReference>
<keyword evidence="4" id="KW-0460">Magnesium</keyword>
<dbReference type="Pfam" id="PF00348">
    <property type="entry name" value="polyprenyl_synt"/>
    <property type="match status" value="1"/>
</dbReference>
<evidence type="ECO:0000256" key="4">
    <source>
        <dbReference type="ARBA" id="ARBA00022842"/>
    </source>
</evidence>
<dbReference type="GO" id="GO:0004337">
    <property type="term" value="F:(2E,6E)-farnesyl diphosphate synthase activity"/>
    <property type="evidence" value="ECO:0007669"/>
    <property type="project" value="UniProtKB-EC"/>
</dbReference>
<organism evidence="6">
    <name type="scientific">termite gut metagenome</name>
    <dbReference type="NCBI Taxonomy" id="433724"/>
    <lineage>
        <taxon>unclassified sequences</taxon>
        <taxon>metagenomes</taxon>
        <taxon>organismal metagenomes</taxon>
    </lineage>
</organism>
<keyword evidence="5" id="KW-0414">Isoprene biosynthesis</keyword>
<comment type="cofactor">
    <cofactor evidence="1">
        <name>Mg(2+)</name>
        <dbReference type="ChEBI" id="CHEBI:18420"/>
    </cofactor>
</comment>
<dbReference type="EMBL" id="SNRY01000276">
    <property type="protein sequence ID" value="KAA6343308.1"/>
    <property type="molecule type" value="Genomic_DNA"/>
</dbReference>
<comment type="caution">
    <text evidence="6">The sequence shown here is derived from an EMBL/GenBank/DDBJ whole genome shotgun (WGS) entry which is preliminary data.</text>
</comment>
<reference evidence="6" key="1">
    <citation type="submission" date="2019-03" db="EMBL/GenBank/DDBJ databases">
        <title>Single cell metagenomics reveals metabolic interactions within the superorganism composed of flagellate Streblomastix strix and complex community of Bacteroidetes bacteria on its surface.</title>
        <authorList>
            <person name="Treitli S.C."/>
            <person name="Kolisko M."/>
            <person name="Husnik F."/>
            <person name="Keeling P."/>
            <person name="Hampl V."/>
        </authorList>
    </citation>
    <scope>NUCLEOTIDE SEQUENCE</scope>
    <source>
        <strain evidence="6">STM</strain>
    </source>
</reference>
<evidence type="ECO:0000256" key="5">
    <source>
        <dbReference type="ARBA" id="ARBA00023229"/>
    </source>
</evidence>
<dbReference type="GO" id="GO:0008299">
    <property type="term" value="P:isoprenoid biosynthetic process"/>
    <property type="evidence" value="ECO:0007669"/>
    <property type="project" value="UniProtKB-KW"/>
</dbReference>
<evidence type="ECO:0000256" key="2">
    <source>
        <dbReference type="ARBA" id="ARBA00022679"/>
    </source>
</evidence>
<proteinExistence type="predicted"/>
<keyword evidence="3" id="KW-0479">Metal-binding</keyword>
<dbReference type="PANTHER" id="PTHR43281">
    <property type="entry name" value="FARNESYL DIPHOSPHATE SYNTHASE"/>
    <property type="match status" value="1"/>
</dbReference>
<dbReference type="SFLD" id="SFLDG01017">
    <property type="entry name" value="Polyprenyl_Transferase_Like"/>
    <property type="match status" value="1"/>
</dbReference>
<dbReference type="PANTHER" id="PTHR43281:SF1">
    <property type="entry name" value="FARNESYL DIPHOSPHATE SYNTHASE"/>
    <property type="match status" value="1"/>
</dbReference>